<dbReference type="SUPFAM" id="SSF52540">
    <property type="entry name" value="P-loop containing nucleoside triphosphate hydrolases"/>
    <property type="match status" value="1"/>
</dbReference>
<evidence type="ECO:0000256" key="3">
    <source>
        <dbReference type="PROSITE-ProRule" id="PRU00339"/>
    </source>
</evidence>
<evidence type="ECO:0000256" key="2">
    <source>
        <dbReference type="ARBA" id="ARBA00022803"/>
    </source>
</evidence>
<dbReference type="PANTHER" id="PTHR44858">
    <property type="entry name" value="TETRATRICOPEPTIDE REPEAT PROTEIN 6"/>
    <property type="match status" value="1"/>
</dbReference>
<dbReference type="PANTHER" id="PTHR44858:SF1">
    <property type="entry name" value="UDP-N-ACETYLGLUCOSAMINE--PEPTIDE N-ACETYLGLUCOSAMINYLTRANSFERASE SPINDLY-RELATED"/>
    <property type="match status" value="1"/>
</dbReference>
<keyword evidence="1" id="KW-0677">Repeat</keyword>
<dbReference type="RefSeq" id="WP_144984127.1">
    <property type="nucleotide sequence ID" value="NZ_CP037920.1"/>
</dbReference>
<dbReference type="PROSITE" id="PS50005">
    <property type="entry name" value="TPR"/>
    <property type="match status" value="2"/>
</dbReference>
<keyword evidence="2 3" id="KW-0802">TPR repeat</keyword>
<dbReference type="Gene3D" id="1.25.40.10">
    <property type="entry name" value="Tetratricopeptide repeat domain"/>
    <property type="match status" value="3"/>
</dbReference>
<sequence length="1011" mass="116438">MKVSIASNIFNKLISNFPSAVAIGCGLSGGEIGSSCLLFCLGALGLLTQELIDDIQQGKDIDTIRKHVEDAFESLKQQHEGIELIADFIAIEKDINIDHLGYHDSRSPYLIIHRFIQGEFDHLTEEVQSIVKSQTDLKEELNESQKRQLQLLTVCREIAKTNPKIEQIEKQSEENLALQKQLVAKSLSYFDDSDAFFELTLDELNQLSERFNTLLTEIQKQNATLLPLDFRIYPNYAHDHKNNDQNIFRFHYQSRRTQLLGRDQELKELLQFLEPDTSKPFDLKWWLWTGPGGLGKSRLALELCLEAHSKGYHAGFLPTDSTGEINKESFQQPHLIIIDYTILRPDIASKLIMQIDTHKSSVSAPIRILILERSADNDLDRWFQSFRFPEINTNRHLVESFKYDDPRELSPLSNNALWKLMCSIFDEDKKKYNCHQSKILETLNLIDPQKRPLFAMMTADAISSSATDDLKSMRHWDQSILSDMILNKEFGRWKKSQLDDRLLNNVFFSTITGAQSYKLFDDINQSISEEEQLLISGEELDTQDLQQVFCFSQTIREEQVFSYEPDILGEYFVLQRLLADLRIDDKRTIKSKNEAYQLLKLAWCRFPLNTASFLLRTADDFPDHPAKELIAKLSNEQCTDKSFLTSLAFFRRGLSFHIFELYGSAIKDYTQGIDEYSGAPLDQIAMALLNRGLCYNNQGEWELAKDDFTRVIDQLPEASVNRVAQALIHRGYGYDKQGEWELAKDDYTQVIDQLTGTPIYQVARALVHRGHNHDDQGEWELAKDDYTRVIDQLTGASVDWIAQALVQRGISYNKQGEWELAKDDYTQVIDQLTGTPIYQVARALVHRGHNHDDQGEWELAKDDYTRVIDQLTGAPVDWIAQALIHRGHNHDDQDEWELAKDDYTRVIDQLTGAPVDDIAQALVLRGYGYDKQGEWELAKNDYTRVIDQLTEAPVDWIAQALVHRGYGYDKQGEWKLAKDDFRRALSMNALDQDKQQNTKQFLTKLECKMNN</sequence>
<accession>A0A517VTE4</accession>
<dbReference type="InterPro" id="IPR050498">
    <property type="entry name" value="Ycf3"/>
</dbReference>
<dbReference type="AlphaFoldDB" id="A0A517VTE4"/>
<dbReference type="Proteomes" id="UP000318704">
    <property type="component" value="Chromosome"/>
</dbReference>
<name>A0A517VTE4_9PLAN</name>
<dbReference type="Pfam" id="PF13174">
    <property type="entry name" value="TPR_6"/>
    <property type="match status" value="2"/>
</dbReference>
<dbReference type="InterPro" id="IPR027417">
    <property type="entry name" value="P-loop_NTPase"/>
</dbReference>
<dbReference type="PROSITE" id="PS51257">
    <property type="entry name" value="PROKAR_LIPOPROTEIN"/>
    <property type="match status" value="1"/>
</dbReference>
<dbReference type="CDD" id="cd01120">
    <property type="entry name" value="RecA-like_superfamily"/>
    <property type="match status" value="1"/>
</dbReference>
<evidence type="ECO:0000313" key="5">
    <source>
        <dbReference type="Proteomes" id="UP000318704"/>
    </source>
</evidence>
<gene>
    <name evidence="4" type="ORF">V144x_17350</name>
</gene>
<dbReference type="SUPFAM" id="SSF48452">
    <property type="entry name" value="TPR-like"/>
    <property type="match status" value="1"/>
</dbReference>
<dbReference type="SMART" id="SM00028">
    <property type="entry name" value="TPR"/>
    <property type="match status" value="9"/>
</dbReference>
<dbReference type="InterPro" id="IPR011990">
    <property type="entry name" value="TPR-like_helical_dom_sf"/>
</dbReference>
<dbReference type="InterPro" id="IPR019734">
    <property type="entry name" value="TPR_rpt"/>
</dbReference>
<dbReference type="SUPFAM" id="SSF81901">
    <property type="entry name" value="HCP-like"/>
    <property type="match status" value="1"/>
</dbReference>
<feature type="repeat" description="TPR" evidence="3">
    <location>
        <begin position="958"/>
        <end position="991"/>
    </location>
</feature>
<keyword evidence="4" id="KW-0449">Lipoprotein</keyword>
<protein>
    <submittedName>
        <fullName evidence="4">Lipoprotein NlpI</fullName>
    </submittedName>
</protein>
<organism evidence="4 5">
    <name type="scientific">Gimesia aquarii</name>
    <dbReference type="NCBI Taxonomy" id="2527964"/>
    <lineage>
        <taxon>Bacteria</taxon>
        <taxon>Pseudomonadati</taxon>
        <taxon>Planctomycetota</taxon>
        <taxon>Planctomycetia</taxon>
        <taxon>Planctomycetales</taxon>
        <taxon>Planctomycetaceae</taxon>
        <taxon>Gimesia</taxon>
    </lineage>
</organism>
<dbReference type="KEGG" id="gaw:V144x_17350"/>
<dbReference type="EMBL" id="CP037920">
    <property type="protein sequence ID" value="QDT96281.1"/>
    <property type="molecule type" value="Genomic_DNA"/>
</dbReference>
<evidence type="ECO:0000313" key="4">
    <source>
        <dbReference type="EMBL" id="QDT96281.1"/>
    </source>
</evidence>
<reference evidence="4 5" key="1">
    <citation type="submission" date="2019-03" db="EMBL/GenBank/DDBJ databases">
        <title>Deep-cultivation of Planctomycetes and their phenomic and genomic characterization uncovers novel biology.</title>
        <authorList>
            <person name="Wiegand S."/>
            <person name="Jogler M."/>
            <person name="Boedeker C."/>
            <person name="Pinto D."/>
            <person name="Vollmers J."/>
            <person name="Rivas-Marin E."/>
            <person name="Kohn T."/>
            <person name="Peeters S.H."/>
            <person name="Heuer A."/>
            <person name="Rast P."/>
            <person name="Oberbeckmann S."/>
            <person name="Bunk B."/>
            <person name="Jeske O."/>
            <person name="Meyerdierks A."/>
            <person name="Storesund J.E."/>
            <person name="Kallscheuer N."/>
            <person name="Luecker S."/>
            <person name="Lage O.M."/>
            <person name="Pohl T."/>
            <person name="Merkel B.J."/>
            <person name="Hornburger P."/>
            <person name="Mueller R.-W."/>
            <person name="Bruemmer F."/>
            <person name="Labrenz M."/>
            <person name="Spormann A.M."/>
            <person name="Op den Camp H."/>
            <person name="Overmann J."/>
            <person name="Amann R."/>
            <person name="Jetten M.S.M."/>
            <person name="Mascher T."/>
            <person name="Medema M.H."/>
            <person name="Devos D.P."/>
            <person name="Kaster A.-K."/>
            <person name="Ovreas L."/>
            <person name="Rohde M."/>
            <person name="Galperin M.Y."/>
            <person name="Jogler C."/>
        </authorList>
    </citation>
    <scope>NUCLEOTIDE SEQUENCE [LARGE SCALE GENOMIC DNA]</scope>
    <source>
        <strain evidence="4 5">V144</strain>
    </source>
</reference>
<evidence type="ECO:0000256" key="1">
    <source>
        <dbReference type="ARBA" id="ARBA00022737"/>
    </source>
</evidence>
<feature type="repeat" description="TPR" evidence="3">
    <location>
        <begin position="685"/>
        <end position="718"/>
    </location>
</feature>
<proteinExistence type="predicted"/>